<dbReference type="EMBL" id="JARTFS010000004">
    <property type="protein sequence ID" value="MED4400512.1"/>
    <property type="molecule type" value="Genomic_DNA"/>
</dbReference>
<evidence type="ECO:0000256" key="1">
    <source>
        <dbReference type="SAM" id="Phobius"/>
    </source>
</evidence>
<feature type="transmembrane region" description="Helical" evidence="1">
    <location>
        <begin position="234"/>
        <end position="258"/>
    </location>
</feature>
<keyword evidence="1" id="KW-0472">Membrane</keyword>
<feature type="transmembrane region" description="Helical" evidence="1">
    <location>
        <begin position="395"/>
        <end position="413"/>
    </location>
</feature>
<gene>
    <name evidence="2" type="ORF">P9271_04090</name>
</gene>
<feature type="transmembrane region" description="Helical" evidence="1">
    <location>
        <begin position="278"/>
        <end position="301"/>
    </location>
</feature>
<proteinExistence type="predicted"/>
<feature type="transmembrane region" description="Helical" evidence="1">
    <location>
        <begin position="308"/>
        <end position="329"/>
    </location>
</feature>
<keyword evidence="1" id="KW-0812">Transmembrane</keyword>
<dbReference type="PANTHER" id="PTHR38454">
    <property type="entry name" value="INTEGRAL MEMBRANE PROTEIN-RELATED"/>
    <property type="match status" value="1"/>
</dbReference>
<protein>
    <submittedName>
        <fullName evidence="2">YfhO family protein</fullName>
    </submittedName>
</protein>
<dbReference type="Pfam" id="PF09586">
    <property type="entry name" value="YfhO"/>
    <property type="match status" value="1"/>
</dbReference>
<dbReference type="PANTHER" id="PTHR38454:SF1">
    <property type="entry name" value="INTEGRAL MEMBRANE PROTEIN"/>
    <property type="match status" value="1"/>
</dbReference>
<feature type="transmembrane region" description="Helical" evidence="1">
    <location>
        <begin position="103"/>
        <end position="130"/>
    </location>
</feature>
<keyword evidence="3" id="KW-1185">Reference proteome</keyword>
<evidence type="ECO:0000313" key="3">
    <source>
        <dbReference type="Proteomes" id="UP001342826"/>
    </source>
</evidence>
<organism evidence="2 3">
    <name type="scientific">Metabacillus fastidiosus</name>
    <dbReference type="NCBI Taxonomy" id="1458"/>
    <lineage>
        <taxon>Bacteria</taxon>
        <taxon>Bacillati</taxon>
        <taxon>Bacillota</taxon>
        <taxon>Bacilli</taxon>
        <taxon>Bacillales</taxon>
        <taxon>Bacillaceae</taxon>
        <taxon>Metabacillus</taxon>
    </lineage>
</organism>
<feature type="transmembrane region" description="Helical" evidence="1">
    <location>
        <begin position="366"/>
        <end position="383"/>
    </location>
</feature>
<comment type="caution">
    <text evidence="2">The sequence shown here is derived from an EMBL/GenBank/DDBJ whole genome shotgun (WGS) entry which is preliminary data.</text>
</comment>
<name>A0ABU6NTP0_9BACI</name>
<feature type="transmembrane region" description="Helical" evidence="1">
    <location>
        <begin position="71"/>
        <end position="91"/>
    </location>
</feature>
<feature type="transmembrane region" description="Helical" evidence="1">
    <location>
        <begin position="831"/>
        <end position="849"/>
    </location>
</feature>
<evidence type="ECO:0000313" key="2">
    <source>
        <dbReference type="EMBL" id="MED4400512.1"/>
    </source>
</evidence>
<accession>A0ABU6NTP0</accession>
<dbReference type="InterPro" id="IPR018580">
    <property type="entry name" value="Uncharacterised_YfhO"/>
</dbReference>
<sequence length="867" mass="100934">MFLLFLLSFIIAFCSHLFFLTEWLEGRYMTGIGDGLSQMVPFKQLLYDEYSKGNFFYSDKFGIGGGTYSQLSYYFSTSFFFIATAIITFLLEVTKLINKPDIFYWADALLAVSIIRMTLIIFVTTLYFRYMNFKNIPALLGASLYGTSVIYFRHVTYWEFFADAMLWLPLLLFGIEKIIREKKIGLFTLAVVFSLFNNFYFSYINFVLAFIYIVFRSFISLHDEETSKIEQIKLYFFSGIIGFGMSAVSFVPAVYGFLNNYRPPYEATILLYDFHDNLLLNGKIVILPAFAVLCLFLFSFYKNRLFRLFASLTILLIVLHYSPMVASAFNGFSAPQFRWEYFLSLTAGGVAAAGLQLLYKVKIWQAVMSVFATLILYFLFYHFDEKLFITSLKEGFSAVAAVITIILFIIYSFRKNKQLLWIPSIVLIILNIYIANSYEEIKLSYGGKVQQSSTDFMLSDEYNGEEQRELIKKIQKEENDPFARIDWMTPFRYNTPIVQEFKGLSVYSSILNEHLLKFYLYDLKINMGWESVSRYGTLGDRANLYSILNGKYYIAEKNKKNIPYGFEEFASTENYTAYKNNNILPFVRTTNIAFNEENLKDTMPLVKEHAMLEGIILKENSGIKYAMPRKEKAIKNVKLEEKGSSYHNNILDVSSKKGGLDLVIENPDENIKDYYVSFYLKSLHPDRKFYLSVNDFETLRKSNASIYKTNVNDLVIRVPKAEKISIRVPKGKYKLVNLEVYKENYQLLEGLKNEVHNDPQAAVTWKNNKIKINYDNANAEKYMTLPIPFEKGWSLSVNGHKQEILQANYAFTGFKLQEGLNEIELTYYPPYFFISLFISCISFLLFIFYRKREYKRAGMFKRNVSDM</sequence>
<reference evidence="2 3" key="1">
    <citation type="submission" date="2023-03" db="EMBL/GenBank/DDBJ databases">
        <title>Bacillus Genome Sequencing.</title>
        <authorList>
            <person name="Dunlap C."/>
        </authorList>
    </citation>
    <scope>NUCLEOTIDE SEQUENCE [LARGE SCALE GENOMIC DNA]</scope>
    <source>
        <strain evidence="2 3">NRS-1717</strain>
    </source>
</reference>
<feature type="transmembrane region" description="Helical" evidence="1">
    <location>
        <begin position="341"/>
        <end position="359"/>
    </location>
</feature>
<dbReference type="Proteomes" id="UP001342826">
    <property type="component" value="Unassembled WGS sequence"/>
</dbReference>
<keyword evidence="1" id="KW-1133">Transmembrane helix</keyword>
<feature type="transmembrane region" description="Helical" evidence="1">
    <location>
        <begin position="420"/>
        <end position="438"/>
    </location>
</feature>